<evidence type="ECO:0000259" key="5">
    <source>
        <dbReference type="Pfam" id="PF04376"/>
    </source>
</evidence>
<dbReference type="PANTHER" id="PTHR21367:SF1">
    <property type="entry name" value="ARGINYL-TRNA--PROTEIN TRANSFERASE 1"/>
    <property type="match status" value="1"/>
</dbReference>
<dbReference type="InterPro" id="IPR017138">
    <property type="entry name" value="Asp_Glu_LeuTrfase"/>
</dbReference>
<evidence type="ECO:0000256" key="1">
    <source>
        <dbReference type="ARBA" id="ARBA00022490"/>
    </source>
</evidence>
<reference evidence="7 8" key="1">
    <citation type="submission" date="2023-04" db="EMBL/GenBank/DDBJ databases">
        <title>Marinobulbifer ophiurae gen. nov., sp. Nov., isolate from tissue of brittle star Ophioplocus japonicus.</title>
        <authorList>
            <person name="Kawano K."/>
            <person name="Sawayama S."/>
            <person name="Nakagawa S."/>
        </authorList>
    </citation>
    <scope>NUCLEOTIDE SEQUENCE [LARGE SCALE GENOMIC DNA]</scope>
    <source>
        <strain evidence="7 8">NKW57</strain>
    </source>
</reference>
<accession>A0ABQ6M1I0</accession>
<dbReference type="RefSeq" id="WP_285764824.1">
    <property type="nucleotide sequence ID" value="NZ_BSYJ01000005.1"/>
</dbReference>
<feature type="domain" description="N-end rule aminoacyl transferase C-terminal" evidence="6">
    <location>
        <begin position="108"/>
        <end position="230"/>
    </location>
</feature>
<dbReference type="HAMAP" id="MF_00689">
    <property type="entry name" value="Bpt"/>
    <property type="match status" value="1"/>
</dbReference>
<keyword evidence="8" id="KW-1185">Reference proteome</keyword>
<dbReference type="Pfam" id="PF04376">
    <property type="entry name" value="ATE_N"/>
    <property type="match status" value="1"/>
</dbReference>
<dbReference type="EMBL" id="BSYJ01000005">
    <property type="protein sequence ID" value="GMG88214.1"/>
    <property type="molecule type" value="Genomic_DNA"/>
</dbReference>
<evidence type="ECO:0000256" key="3">
    <source>
        <dbReference type="ARBA" id="ARBA00023315"/>
    </source>
</evidence>
<dbReference type="InterPro" id="IPR030700">
    <property type="entry name" value="N-end_Aminoacyl_Trfase"/>
</dbReference>
<protein>
    <recommendedName>
        <fullName evidence="4">Aspartate/glutamate leucyltransferase</fullName>
        <ecNumber evidence="4">2.3.2.29</ecNumber>
    </recommendedName>
</protein>
<dbReference type="EC" id="2.3.2.29" evidence="4"/>
<dbReference type="InterPro" id="IPR016181">
    <property type="entry name" value="Acyl_CoA_acyltransferase"/>
</dbReference>
<evidence type="ECO:0000313" key="8">
    <source>
        <dbReference type="Proteomes" id="UP001224392"/>
    </source>
</evidence>
<comment type="function">
    <text evidence="4">Functions in the N-end rule pathway of protein degradation where it conjugates Leu from its aminoacyl-tRNA to the N-termini of proteins containing an N-terminal aspartate or glutamate.</text>
</comment>
<dbReference type="NCBIfam" id="NF002342">
    <property type="entry name" value="PRK01305.1-3"/>
    <property type="match status" value="1"/>
</dbReference>
<name>A0ABQ6M1I0_9GAMM</name>
<dbReference type="Pfam" id="PF04377">
    <property type="entry name" value="ATE_C"/>
    <property type="match status" value="1"/>
</dbReference>
<organism evidence="7 8">
    <name type="scientific">Biformimicrobium ophioploci</name>
    <dbReference type="NCBI Taxonomy" id="3036711"/>
    <lineage>
        <taxon>Bacteria</taxon>
        <taxon>Pseudomonadati</taxon>
        <taxon>Pseudomonadota</taxon>
        <taxon>Gammaproteobacteria</taxon>
        <taxon>Cellvibrionales</taxon>
        <taxon>Microbulbiferaceae</taxon>
        <taxon>Biformimicrobium</taxon>
    </lineage>
</organism>
<proteinExistence type="inferred from homology"/>
<comment type="caution">
    <text evidence="7">The sequence shown here is derived from an EMBL/GenBank/DDBJ whole genome shotgun (WGS) entry which is preliminary data.</text>
</comment>
<keyword evidence="3 4" id="KW-0012">Acyltransferase</keyword>
<keyword evidence="2 4" id="KW-0808">Transferase</keyword>
<dbReference type="InterPro" id="IPR007472">
    <property type="entry name" value="N-end_Aminoacyl_Trfase_C"/>
</dbReference>
<gene>
    <name evidence="4" type="primary">bpt</name>
    <name evidence="7" type="ORF">MNKW57_25350</name>
</gene>
<dbReference type="InterPro" id="IPR007471">
    <property type="entry name" value="N-end_Aminoacyl_Trfase_N"/>
</dbReference>
<evidence type="ECO:0000259" key="6">
    <source>
        <dbReference type="Pfam" id="PF04377"/>
    </source>
</evidence>
<evidence type="ECO:0000256" key="2">
    <source>
        <dbReference type="ARBA" id="ARBA00022679"/>
    </source>
</evidence>
<dbReference type="PANTHER" id="PTHR21367">
    <property type="entry name" value="ARGININE-TRNA-PROTEIN TRANSFERASE 1"/>
    <property type="match status" value="1"/>
</dbReference>
<comment type="catalytic activity">
    <reaction evidence="4">
        <text>N-terminal L-glutamyl-[protein] + L-leucyl-tRNA(Leu) = N-terminal L-leucyl-L-glutamyl-[protein] + tRNA(Leu) + H(+)</text>
        <dbReference type="Rhea" id="RHEA:50412"/>
        <dbReference type="Rhea" id="RHEA-COMP:9613"/>
        <dbReference type="Rhea" id="RHEA-COMP:9622"/>
        <dbReference type="Rhea" id="RHEA-COMP:12664"/>
        <dbReference type="Rhea" id="RHEA-COMP:12668"/>
        <dbReference type="ChEBI" id="CHEBI:15378"/>
        <dbReference type="ChEBI" id="CHEBI:64721"/>
        <dbReference type="ChEBI" id="CHEBI:78442"/>
        <dbReference type="ChEBI" id="CHEBI:78494"/>
        <dbReference type="ChEBI" id="CHEBI:133041"/>
        <dbReference type="EC" id="2.3.2.29"/>
    </reaction>
</comment>
<dbReference type="NCBIfam" id="NF002346">
    <property type="entry name" value="PRK01305.2-3"/>
    <property type="match status" value="1"/>
</dbReference>
<dbReference type="Proteomes" id="UP001224392">
    <property type="component" value="Unassembled WGS sequence"/>
</dbReference>
<dbReference type="NCBIfam" id="NF002341">
    <property type="entry name" value="PRK01305.1-1"/>
    <property type="match status" value="1"/>
</dbReference>
<sequence>MSKISPLDSIRLLATLPHPCGYLDGRESTTVFVDPSFDIEARTYGHLTTLGFRRSGEYLYRPHCADCSACVPSRIPVGRFQPSRQQRKTLKRNRDLVPTVLDDIVTDEHYGLYARYIEGRHKDGEMYPPSREQFDNFLATSGWGTAAFVEFRKDGRLVCVAVTDITPAGLSAVYTFYDPLEVRRSLGTFSILYQVEWARELGLPAVYLGYWIEECRKMAYKQQFQPLELFRDMEWRQHIP</sequence>
<evidence type="ECO:0000313" key="7">
    <source>
        <dbReference type="EMBL" id="GMG88214.1"/>
    </source>
</evidence>
<dbReference type="PIRSF" id="PIRSF037208">
    <property type="entry name" value="ATE_pro_prd"/>
    <property type="match status" value="1"/>
</dbReference>
<comment type="similarity">
    <text evidence="4">Belongs to the R-transferase family. Bpt subfamily.</text>
</comment>
<comment type="catalytic activity">
    <reaction evidence="4">
        <text>N-terminal L-aspartyl-[protein] + L-leucyl-tRNA(Leu) = N-terminal L-leucyl-L-aspartyl-[protein] + tRNA(Leu) + H(+)</text>
        <dbReference type="Rhea" id="RHEA:50420"/>
        <dbReference type="Rhea" id="RHEA-COMP:9613"/>
        <dbReference type="Rhea" id="RHEA-COMP:9622"/>
        <dbReference type="Rhea" id="RHEA-COMP:12669"/>
        <dbReference type="Rhea" id="RHEA-COMP:12674"/>
        <dbReference type="ChEBI" id="CHEBI:15378"/>
        <dbReference type="ChEBI" id="CHEBI:64720"/>
        <dbReference type="ChEBI" id="CHEBI:78442"/>
        <dbReference type="ChEBI" id="CHEBI:78494"/>
        <dbReference type="ChEBI" id="CHEBI:133042"/>
        <dbReference type="EC" id="2.3.2.29"/>
    </reaction>
</comment>
<keyword evidence="1 4" id="KW-0963">Cytoplasm</keyword>
<feature type="domain" description="N-end aminoacyl transferase N-terminal" evidence="5">
    <location>
        <begin position="18"/>
        <end position="88"/>
    </location>
</feature>
<evidence type="ECO:0000256" key="4">
    <source>
        <dbReference type="HAMAP-Rule" id="MF_00689"/>
    </source>
</evidence>
<comment type="subcellular location">
    <subcellularLocation>
        <location evidence="4">Cytoplasm</location>
    </subcellularLocation>
</comment>
<dbReference type="SUPFAM" id="SSF55729">
    <property type="entry name" value="Acyl-CoA N-acyltransferases (Nat)"/>
    <property type="match status" value="1"/>
</dbReference>